<dbReference type="EMBL" id="JAATIP010000229">
    <property type="protein sequence ID" value="KAF4357962.1"/>
    <property type="molecule type" value="Genomic_DNA"/>
</dbReference>
<evidence type="ECO:0000313" key="1">
    <source>
        <dbReference type="EMBL" id="KAF4357962.1"/>
    </source>
</evidence>
<dbReference type="AlphaFoldDB" id="A0A7J6EHU1"/>
<dbReference type="Proteomes" id="UP000525078">
    <property type="component" value="Unassembled WGS sequence"/>
</dbReference>
<protein>
    <submittedName>
        <fullName evidence="1">Uncharacterized protein</fullName>
    </submittedName>
</protein>
<comment type="caution">
    <text evidence="1">The sequence shown here is derived from an EMBL/GenBank/DDBJ whole genome shotgun (WGS) entry which is preliminary data.</text>
</comment>
<reference evidence="1 2" key="1">
    <citation type="journal article" date="2020" name="bioRxiv">
        <title>Sequence and annotation of 42 cannabis genomes reveals extensive copy number variation in cannabinoid synthesis and pathogen resistance genes.</title>
        <authorList>
            <person name="Mckernan K.J."/>
            <person name="Helbert Y."/>
            <person name="Kane L.T."/>
            <person name="Ebling H."/>
            <person name="Zhang L."/>
            <person name="Liu B."/>
            <person name="Eaton Z."/>
            <person name="Mclaughlin S."/>
            <person name="Kingan S."/>
            <person name="Baybayan P."/>
            <person name="Concepcion G."/>
            <person name="Jordan M."/>
            <person name="Riva A."/>
            <person name="Barbazuk W."/>
            <person name="Harkins T."/>
        </authorList>
    </citation>
    <scope>NUCLEOTIDE SEQUENCE [LARGE SCALE GENOMIC DNA]</scope>
    <source>
        <strain evidence="2">cv. Jamaican Lion 4</strain>
        <tissue evidence="1">Leaf</tissue>
    </source>
</reference>
<name>A0A7J6EHU1_CANSA</name>
<accession>A0A7J6EHU1</accession>
<gene>
    <name evidence="1" type="ORF">F8388_008470</name>
</gene>
<organism evidence="1 2">
    <name type="scientific">Cannabis sativa</name>
    <name type="common">Hemp</name>
    <name type="synonym">Marijuana</name>
    <dbReference type="NCBI Taxonomy" id="3483"/>
    <lineage>
        <taxon>Eukaryota</taxon>
        <taxon>Viridiplantae</taxon>
        <taxon>Streptophyta</taxon>
        <taxon>Embryophyta</taxon>
        <taxon>Tracheophyta</taxon>
        <taxon>Spermatophyta</taxon>
        <taxon>Magnoliopsida</taxon>
        <taxon>eudicotyledons</taxon>
        <taxon>Gunneridae</taxon>
        <taxon>Pentapetalae</taxon>
        <taxon>rosids</taxon>
        <taxon>fabids</taxon>
        <taxon>Rosales</taxon>
        <taxon>Cannabaceae</taxon>
        <taxon>Cannabis</taxon>
    </lineage>
</organism>
<evidence type="ECO:0000313" key="2">
    <source>
        <dbReference type="Proteomes" id="UP000525078"/>
    </source>
</evidence>
<sequence>MFHHFGIKSKEVGLEERMYNQLKGEAKSYFKNLVKPPQETILLVTDGLMAWSQEEMPLVTCQGKKRHTPIIKRQEGLLLMAFIHNIKLQERKGENLREHQASHGPQLREHRRDNTLSFVTTMLGQRQIILHLLNSNPNAYNMFKLPYAKPMENTYRITKYGAGLAN</sequence>
<proteinExistence type="predicted"/>